<dbReference type="EMBL" id="BGZK01000550">
    <property type="protein sequence ID" value="GBP49675.1"/>
    <property type="molecule type" value="Genomic_DNA"/>
</dbReference>
<sequence length="86" mass="9625">MKRWLRVAYKESPKRHSNRLDTVTAAVVPKSYNRIADVGTITIQVTPEIRRTIRYRTGPTKPVRAGRIAIIKTAAPAASGHDFGRL</sequence>
<dbReference type="Proteomes" id="UP000299102">
    <property type="component" value="Unassembled WGS sequence"/>
</dbReference>
<name>A0A4C1WHU3_EUMVA</name>
<proteinExistence type="predicted"/>
<evidence type="ECO:0000313" key="1">
    <source>
        <dbReference type="EMBL" id="GBP49675.1"/>
    </source>
</evidence>
<evidence type="ECO:0000313" key="2">
    <source>
        <dbReference type="Proteomes" id="UP000299102"/>
    </source>
</evidence>
<gene>
    <name evidence="1" type="ORF">EVAR_33309_1</name>
</gene>
<comment type="caution">
    <text evidence="1">The sequence shown here is derived from an EMBL/GenBank/DDBJ whole genome shotgun (WGS) entry which is preliminary data.</text>
</comment>
<organism evidence="1 2">
    <name type="scientific">Eumeta variegata</name>
    <name type="common">Bagworm moth</name>
    <name type="synonym">Eumeta japonica</name>
    <dbReference type="NCBI Taxonomy" id="151549"/>
    <lineage>
        <taxon>Eukaryota</taxon>
        <taxon>Metazoa</taxon>
        <taxon>Ecdysozoa</taxon>
        <taxon>Arthropoda</taxon>
        <taxon>Hexapoda</taxon>
        <taxon>Insecta</taxon>
        <taxon>Pterygota</taxon>
        <taxon>Neoptera</taxon>
        <taxon>Endopterygota</taxon>
        <taxon>Lepidoptera</taxon>
        <taxon>Glossata</taxon>
        <taxon>Ditrysia</taxon>
        <taxon>Tineoidea</taxon>
        <taxon>Psychidae</taxon>
        <taxon>Oiketicinae</taxon>
        <taxon>Eumeta</taxon>
    </lineage>
</organism>
<dbReference type="AlphaFoldDB" id="A0A4C1WHU3"/>
<keyword evidence="2" id="KW-1185">Reference proteome</keyword>
<accession>A0A4C1WHU3</accession>
<reference evidence="1 2" key="1">
    <citation type="journal article" date="2019" name="Commun. Biol.">
        <title>The bagworm genome reveals a unique fibroin gene that provides high tensile strength.</title>
        <authorList>
            <person name="Kono N."/>
            <person name="Nakamura H."/>
            <person name="Ohtoshi R."/>
            <person name="Tomita M."/>
            <person name="Numata K."/>
            <person name="Arakawa K."/>
        </authorList>
    </citation>
    <scope>NUCLEOTIDE SEQUENCE [LARGE SCALE GENOMIC DNA]</scope>
</reference>
<protein>
    <submittedName>
        <fullName evidence="1">Uncharacterized protein</fullName>
    </submittedName>
</protein>